<gene>
    <name evidence="2" type="ORF">NQ315_009493</name>
</gene>
<dbReference type="EMBL" id="JANEYG010000001">
    <property type="protein sequence ID" value="KAJ8925648.1"/>
    <property type="molecule type" value="Genomic_DNA"/>
</dbReference>
<feature type="region of interest" description="Disordered" evidence="1">
    <location>
        <begin position="135"/>
        <end position="211"/>
    </location>
</feature>
<evidence type="ECO:0000313" key="2">
    <source>
        <dbReference type="EMBL" id="KAJ8925648.1"/>
    </source>
</evidence>
<dbReference type="Proteomes" id="UP001159042">
    <property type="component" value="Unassembled WGS sequence"/>
</dbReference>
<evidence type="ECO:0000313" key="3">
    <source>
        <dbReference type="Proteomes" id="UP001159042"/>
    </source>
</evidence>
<proteinExistence type="predicted"/>
<name>A0AAV8WGV8_9CUCU</name>
<reference evidence="2 3" key="1">
    <citation type="journal article" date="2023" name="Insect Mol. Biol.">
        <title>Genome sequencing provides insights into the evolution of gene families encoding plant cell wall-degrading enzymes in longhorned beetles.</title>
        <authorList>
            <person name="Shin N.R."/>
            <person name="Okamura Y."/>
            <person name="Kirsch R."/>
            <person name="Pauchet Y."/>
        </authorList>
    </citation>
    <scope>NUCLEOTIDE SEQUENCE [LARGE SCALE GENOMIC DNA]</scope>
    <source>
        <strain evidence="2">EAD_L_NR</strain>
    </source>
</reference>
<dbReference type="AlphaFoldDB" id="A0AAV8WGV8"/>
<sequence length="211" mass="24070">MANSTKDESEELFLSNLKEHIEQLLDNLSDISAVINKKSSNMLSELETVTHSDIEVLERIGLRMFKMLNTCYLNVMDITNILEKDLDMVNLNRSDKLFKNLCSKILEYKQSRSDVKETISRGTQTAISDIPNEHLEPKQEEREGDEEIQAGPPVDNIKKCTKNDIDMVSQPGTSSDILNEHLEPKQENREGGEEVQAGPVDNIKKKYKNQY</sequence>
<evidence type="ECO:0000256" key="1">
    <source>
        <dbReference type="SAM" id="MobiDB-lite"/>
    </source>
</evidence>
<accession>A0AAV8WGV8</accession>
<feature type="compositionally biased region" description="Basic and acidic residues" evidence="1">
    <location>
        <begin position="178"/>
        <end position="192"/>
    </location>
</feature>
<protein>
    <submittedName>
        <fullName evidence="2">Uncharacterized protein</fullName>
    </submittedName>
</protein>
<comment type="caution">
    <text evidence="2">The sequence shown here is derived from an EMBL/GenBank/DDBJ whole genome shotgun (WGS) entry which is preliminary data.</text>
</comment>
<organism evidence="2 3">
    <name type="scientific">Exocentrus adspersus</name>
    <dbReference type="NCBI Taxonomy" id="1586481"/>
    <lineage>
        <taxon>Eukaryota</taxon>
        <taxon>Metazoa</taxon>
        <taxon>Ecdysozoa</taxon>
        <taxon>Arthropoda</taxon>
        <taxon>Hexapoda</taxon>
        <taxon>Insecta</taxon>
        <taxon>Pterygota</taxon>
        <taxon>Neoptera</taxon>
        <taxon>Endopterygota</taxon>
        <taxon>Coleoptera</taxon>
        <taxon>Polyphaga</taxon>
        <taxon>Cucujiformia</taxon>
        <taxon>Chrysomeloidea</taxon>
        <taxon>Cerambycidae</taxon>
        <taxon>Lamiinae</taxon>
        <taxon>Acanthocinini</taxon>
        <taxon>Exocentrus</taxon>
    </lineage>
</organism>
<feature type="compositionally biased region" description="Basic and acidic residues" evidence="1">
    <location>
        <begin position="156"/>
        <end position="165"/>
    </location>
</feature>
<keyword evidence="3" id="KW-1185">Reference proteome</keyword>